<dbReference type="AlphaFoldDB" id="A0A9J7KNL8"/>
<keyword evidence="3" id="KW-1185">Reference proteome</keyword>
<proteinExistence type="predicted"/>
<keyword evidence="2" id="KW-1133">Transmembrane helix</keyword>
<accession>A0A9J7KNL8</accession>
<evidence type="ECO:0000256" key="2">
    <source>
        <dbReference type="SAM" id="Phobius"/>
    </source>
</evidence>
<feature type="compositionally biased region" description="Polar residues" evidence="1">
    <location>
        <begin position="172"/>
        <end position="183"/>
    </location>
</feature>
<feature type="compositionally biased region" description="Polar residues" evidence="1">
    <location>
        <begin position="60"/>
        <end position="78"/>
    </location>
</feature>
<dbReference type="KEGG" id="bfo:118410000"/>
<reference evidence="4" key="2">
    <citation type="submission" date="2025-08" db="UniProtKB">
        <authorList>
            <consortium name="RefSeq"/>
        </authorList>
    </citation>
    <scope>IDENTIFICATION</scope>
    <source>
        <strain evidence="4">S238N-H82</strain>
        <tissue evidence="4">Testes</tissue>
    </source>
</reference>
<dbReference type="GeneID" id="118410000"/>
<reference evidence="3" key="1">
    <citation type="journal article" date="2020" name="Nat. Ecol. Evol.">
        <title>Deeply conserved synteny resolves early events in vertebrate evolution.</title>
        <authorList>
            <person name="Simakov O."/>
            <person name="Marletaz F."/>
            <person name="Yue J.X."/>
            <person name="O'Connell B."/>
            <person name="Jenkins J."/>
            <person name="Brandt A."/>
            <person name="Calef R."/>
            <person name="Tung C.H."/>
            <person name="Huang T.K."/>
            <person name="Schmutz J."/>
            <person name="Satoh N."/>
            <person name="Yu J.K."/>
            <person name="Putnam N.H."/>
            <person name="Green R.E."/>
            <person name="Rokhsar D.S."/>
        </authorList>
    </citation>
    <scope>NUCLEOTIDE SEQUENCE [LARGE SCALE GENOMIC DNA]</scope>
    <source>
        <strain evidence="3">S238N-H82</strain>
    </source>
</reference>
<feature type="transmembrane region" description="Helical" evidence="2">
    <location>
        <begin position="12"/>
        <end position="35"/>
    </location>
</feature>
<dbReference type="OrthoDB" id="10061222at2759"/>
<dbReference type="OMA" id="GAQHQYA"/>
<keyword evidence="2" id="KW-0812">Transmembrane</keyword>
<dbReference type="Proteomes" id="UP000001554">
    <property type="component" value="Chromosome 2"/>
</dbReference>
<protein>
    <submittedName>
        <fullName evidence="4">Uncharacterized protein LOC118410000</fullName>
    </submittedName>
</protein>
<gene>
    <name evidence="4" type="primary">LOC118410000</name>
</gene>
<evidence type="ECO:0000256" key="1">
    <source>
        <dbReference type="SAM" id="MobiDB-lite"/>
    </source>
</evidence>
<keyword evidence="2" id="KW-0472">Membrane</keyword>
<evidence type="ECO:0000313" key="4">
    <source>
        <dbReference type="RefSeq" id="XP_035667338.1"/>
    </source>
</evidence>
<dbReference type="RefSeq" id="XP_035667338.1">
    <property type="nucleotide sequence ID" value="XM_035811445.1"/>
</dbReference>
<feature type="region of interest" description="Disordered" evidence="1">
    <location>
        <begin position="43"/>
        <end position="111"/>
    </location>
</feature>
<organism evidence="3 4">
    <name type="scientific">Branchiostoma floridae</name>
    <name type="common">Florida lancelet</name>
    <name type="synonym">Amphioxus</name>
    <dbReference type="NCBI Taxonomy" id="7739"/>
    <lineage>
        <taxon>Eukaryota</taxon>
        <taxon>Metazoa</taxon>
        <taxon>Chordata</taxon>
        <taxon>Cephalochordata</taxon>
        <taxon>Leptocardii</taxon>
        <taxon>Amphioxiformes</taxon>
        <taxon>Branchiostomatidae</taxon>
        <taxon>Branchiostoma</taxon>
    </lineage>
</organism>
<feature type="region of interest" description="Disordered" evidence="1">
    <location>
        <begin position="155"/>
        <end position="188"/>
    </location>
</feature>
<name>A0A9J7KNL8_BRAFL</name>
<sequence>MGGTSEDKTALIAGSAGGGAAVLLVICAVVAFCIIRKRSSTMKKENNPTASMRMDDVGTNVDSTSGGTNPSFPPSSVQLDALYAKPDKKKKKQQQPGVDVNPDDPSYQDVIPTGAQHQYATVQDDPHPYTAVRDEPNLYDSIQDDPQYATVQKGRKLDPNVETNPLYGKGSVDNTTYDPGSLSNDKDRVPSVCEMVDNVIYG</sequence>
<evidence type="ECO:0000313" key="3">
    <source>
        <dbReference type="Proteomes" id="UP000001554"/>
    </source>
</evidence>